<dbReference type="Proteomes" id="UP000018208">
    <property type="component" value="Unassembled WGS sequence"/>
</dbReference>
<reference evidence="1 2" key="1">
    <citation type="journal article" date="2014" name="PLoS Genet.">
        <title>The Genome of Spironucleus salmonicida Highlights a Fish Pathogen Adapted to Fluctuating Environments.</title>
        <authorList>
            <person name="Xu F."/>
            <person name="Jerlstrom-Hultqvist J."/>
            <person name="Einarsson E."/>
            <person name="Astvaldsson A."/>
            <person name="Svard S.G."/>
            <person name="Andersson J.O."/>
        </authorList>
    </citation>
    <scope>NUCLEOTIDE SEQUENCE [LARGE SCALE GENOMIC DNA]</scope>
    <source>
        <strain evidence="1 2">ATCC 50377</strain>
    </source>
</reference>
<dbReference type="KEGG" id="ssao:94294388"/>
<dbReference type="RefSeq" id="XP_067767790.1">
    <property type="nucleotide sequence ID" value="XM_067904308.1"/>
</dbReference>
<name>A0A9P8LZX5_9EUKA</name>
<evidence type="ECO:0000313" key="1">
    <source>
        <dbReference type="EMBL" id="KAH0577017.1"/>
    </source>
</evidence>
<keyword evidence="2" id="KW-1185">Reference proteome</keyword>
<accession>A0A9P8LZX5</accession>
<gene>
    <name evidence="1" type="ORF">SS50377_20365</name>
</gene>
<dbReference type="AlphaFoldDB" id="A0A9P8LZX5"/>
<proteinExistence type="predicted"/>
<sequence length="71" mass="7867">MGCSNSKNRLAVDDVPDTDYGTDKQMIISDKIQQPGSMIFKAKSKIRCSGVVQRDFNSLAFSDIGIPNKRE</sequence>
<protein>
    <submittedName>
        <fullName evidence="1">Uncharacterized protein</fullName>
    </submittedName>
</protein>
<dbReference type="EMBL" id="AUWU02000001">
    <property type="protein sequence ID" value="KAH0577017.1"/>
    <property type="molecule type" value="Genomic_DNA"/>
</dbReference>
<comment type="caution">
    <text evidence="1">The sequence shown here is derived from an EMBL/GenBank/DDBJ whole genome shotgun (WGS) entry which is preliminary data.</text>
</comment>
<evidence type="ECO:0000313" key="2">
    <source>
        <dbReference type="Proteomes" id="UP000018208"/>
    </source>
</evidence>
<organism evidence="1 2">
    <name type="scientific">Spironucleus salmonicida</name>
    <dbReference type="NCBI Taxonomy" id="348837"/>
    <lineage>
        <taxon>Eukaryota</taxon>
        <taxon>Metamonada</taxon>
        <taxon>Diplomonadida</taxon>
        <taxon>Hexamitidae</taxon>
        <taxon>Hexamitinae</taxon>
        <taxon>Spironucleus</taxon>
    </lineage>
</organism>
<dbReference type="GeneID" id="94294388"/>